<dbReference type="EMBL" id="MDHN01000018">
    <property type="protein sequence ID" value="OFC71083.1"/>
    <property type="molecule type" value="Genomic_DNA"/>
</dbReference>
<organism evidence="2 3">
    <name type="scientific">Alteromonas confluentis</name>
    <dbReference type="NCBI Taxonomy" id="1656094"/>
    <lineage>
        <taxon>Bacteria</taxon>
        <taxon>Pseudomonadati</taxon>
        <taxon>Pseudomonadota</taxon>
        <taxon>Gammaproteobacteria</taxon>
        <taxon>Alteromonadales</taxon>
        <taxon>Alteromonadaceae</taxon>
        <taxon>Alteromonas/Salinimonas group</taxon>
        <taxon>Alteromonas</taxon>
    </lineage>
</organism>
<sequence>MRNIRGRFKPVFLSSLFTTLLLTALSCQAASVWQVSKGDNTIYLGGTLHILSPDDYPLPQQYDVAYQASDLLVFETDLAALVSPQFVEQTQQLMTYKNGRTIRDDLSEDTYQQLKTYLARYGVSVTQVEKMKPSFLGITLSMMALQHAGLTNPGVDNFFFTKADADEKRVDWFETPTQQLEILSKLGEGEEDAYIRYSLEELDTMSETLEPMKQAWRNGNMNQLFDSSMDTFKNDYPQVYANVLTKRNLAWLPKIEEYLATPETEFVLVGTMHMAGPDGVLSMLETKGFTVHQLQ</sequence>
<dbReference type="PROSITE" id="PS51257">
    <property type="entry name" value="PROKAR_LIPOPROTEIN"/>
    <property type="match status" value="1"/>
</dbReference>
<keyword evidence="1" id="KW-0732">Signal</keyword>
<dbReference type="AlphaFoldDB" id="A0A1E7ZC34"/>
<dbReference type="Pfam" id="PF01963">
    <property type="entry name" value="TraB_PrgY_gumN"/>
    <property type="match status" value="1"/>
</dbReference>
<dbReference type="InterPro" id="IPR047111">
    <property type="entry name" value="YbaP-like"/>
</dbReference>
<feature type="chain" id="PRO_5009209739" evidence="1">
    <location>
        <begin position="30"/>
        <end position="295"/>
    </location>
</feature>
<gene>
    <name evidence="2" type="ORF">BFC18_09820</name>
</gene>
<dbReference type="OrthoDB" id="357294at2"/>
<dbReference type="PANTHER" id="PTHR40590">
    <property type="entry name" value="CYTOPLASMIC PROTEIN-RELATED"/>
    <property type="match status" value="1"/>
</dbReference>
<keyword evidence="3" id="KW-1185">Reference proteome</keyword>
<dbReference type="Proteomes" id="UP000175691">
    <property type="component" value="Unassembled WGS sequence"/>
</dbReference>
<comment type="caution">
    <text evidence="2">The sequence shown here is derived from an EMBL/GenBank/DDBJ whole genome shotgun (WGS) entry which is preliminary data.</text>
</comment>
<protein>
    <submittedName>
        <fullName evidence="2">Polysaccharide biosynthesis protein GumN</fullName>
    </submittedName>
</protein>
<evidence type="ECO:0000313" key="2">
    <source>
        <dbReference type="EMBL" id="OFC71083.1"/>
    </source>
</evidence>
<dbReference type="PANTHER" id="PTHR40590:SF1">
    <property type="entry name" value="CYTOPLASMIC PROTEIN"/>
    <property type="match status" value="1"/>
</dbReference>
<feature type="signal peptide" evidence="1">
    <location>
        <begin position="1"/>
        <end position="29"/>
    </location>
</feature>
<dbReference type="STRING" id="1656094.BFC18_09820"/>
<dbReference type="InterPro" id="IPR002816">
    <property type="entry name" value="TraB/PrgY/GumN_fam"/>
</dbReference>
<proteinExistence type="predicted"/>
<evidence type="ECO:0000313" key="3">
    <source>
        <dbReference type="Proteomes" id="UP000175691"/>
    </source>
</evidence>
<evidence type="ECO:0000256" key="1">
    <source>
        <dbReference type="SAM" id="SignalP"/>
    </source>
</evidence>
<dbReference type="RefSeq" id="WP_070125144.1">
    <property type="nucleotide sequence ID" value="NZ_MDHN01000018.1"/>
</dbReference>
<name>A0A1E7ZC34_9ALTE</name>
<accession>A0A1E7ZC34</accession>
<dbReference type="CDD" id="cd14789">
    <property type="entry name" value="Tiki"/>
    <property type="match status" value="1"/>
</dbReference>
<reference evidence="2 3" key="1">
    <citation type="submission" date="2016-08" db="EMBL/GenBank/DDBJ databases">
        <authorList>
            <person name="Seilhamer J.J."/>
        </authorList>
    </citation>
    <scope>NUCLEOTIDE SEQUENCE [LARGE SCALE GENOMIC DNA]</scope>
    <source>
        <strain evidence="2 3">KCTC 42603</strain>
    </source>
</reference>